<dbReference type="OMA" id="WSQMFAE"/>
<dbReference type="PANTHER" id="PTHR31344:SF0">
    <property type="entry name" value="NUCLEAR PORE COMPLEX PROTEIN NUP205"/>
    <property type="match status" value="1"/>
</dbReference>
<keyword evidence="3" id="KW-0813">Transport</keyword>
<comment type="similarity">
    <text evidence="2">Belongs to the NUP186/NUP192/NUP205 family.</text>
</comment>
<name>A0A6J1LIY8_DROHY</name>
<dbReference type="GO" id="GO:0017056">
    <property type="term" value="F:structural constituent of nuclear pore"/>
    <property type="evidence" value="ECO:0007669"/>
    <property type="project" value="TreeGrafter"/>
</dbReference>
<evidence type="ECO:0000256" key="4">
    <source>
        <dbReference type="ARBA" id="ARBA00023242"/>
    </source>
</evidence>
<evidence type="ECO:0000256" key="3">
    <source>
        <dbReference type="ARBA" id="ARBA00022448"/>
    </source>
</evidence>
<organism evidence="6 7">
    <name type="scientific">Drosophila hydei</name>
    <name type="common">Fruit fly</name>
    <dbReference type="NCBI Taxonomy" id="7224"/>
    <lineage>
        <taxon>Eukaryota</taxon>
        <taxon>Metazoa</taxon>
        <taxon>Ecdysozoa</taxon>
        <taxon>Arthropoda</taxon>
        <taxon>Hexapoda</taxon>
        <taxon>Insecta</taxon>
        <taxon>Pterygota</taxon>
        <taxon>Neoptera</taxon>
        <taxon>Endopterygota</taxon>
        <taxon>Diptera</taxon>
        <taxon>Brachycera</taxon>
        <taxon>Muscomorpha</taxon>
        <taxon>Ephydroidea</taxon>
        <taxon>Drosophilidae</taxon>
        <taxon>Drosophila</taxon>
    </lineage>
</organism>
<accession>A0A6J1LIY8</accession>
<dbReference type="InterPro" id="IPR021827">
    <property type="entry name" value="Nup186/Nup192/Nup205"/>
</dbReference>
<dbReference type="Pfam" id="PF11894">
    <property type="entry name" value="Nup192"/>
    <property type="match status" value="1"/>
</dbReference>
<evidence type="ECO:0000256" key="5">
    <source>
        <dbReference type="SAM" id="MobiDB-lite"/>
    </source>
</evidence>
<dbReference type="GO" id="GO:0044611">
    <property type="term" value="C:nuclear pore inner ring"/>
    <property type="evidence" value="ECO:0007669"/>
    <property type="project" value="TreeGrafter"/>
</dbReference>
<proteinExistence type="inferred from homology"/>
<dbReference type="PANTHER" id="PTHR31344">
    <property type="entry name" value="NUCLEAR PORE COMPLEX PROTEIN NUP205"/>
    <property type="match status" value="1"/>
</dbReference>
<dbReference type="RefSeq" id="XP_023163276.1">
    <property type="nucleotide sequence ID" value="XM_023307508.2"/>
</dbReference>
<keyword evidence="6" id="KW-1185">Reference proteome</keyword>
<dbReference type="KEGG" id="dhe:111594277"/>
<reference evidence="7" key="1">
    <citation type="submission" date="2025-08" db="UniProtKB">
        <authorList>
            <consortium name="RefSeq"/>
        </authorList>
    </citation>
    <scope>IDENTIFICATION</scope>
    <source>
        <strain evidence="7">15085-1641.00</strain>
        <tissue evidence="7">Whole body</tissue>
    </source>
</reference>
<protein>
    <submittedName>
        <fullName evidence="7">Nuclear pore complex protein Nup205</fullName>
    </submittedName>
</protein>
<feature type="compositionally biased region" description="Low complexity" evidence="5">
    <location>
        <begin position="1402"/>
        <end position="1431"/>
    </location>
</feature>
<evidence type="ECO:0000256" key="1">
    <source>
        <dbReference type="ARBA" id="ARBA00004123"/>
    </source>
</evidence>
<dbReference type="GeneID" id="111594277"/>
<keyword evidence="4" id="KW-0539">Nucleus</keyword>
<sequence>MEGVAVLEDMWTPYKRLYDICQMAIRNPNEVTADFELSLKKYKQNFTNFLRNPPKSEKSRTHLRNAMLEGVMLAGQSRKVELSQEIVDEAIILSDMFDLDEIFSLELLCTAQRQQVHHPGLPRGLVAVLLYYDGRKAISCTLRDMFQAISGVSWSTELPREMTALINNYCQNLVEDSNILGRLLELLIEMDIEKEINLLTKNRAFGSKRHQNQVLGLYEDIRRALAMALFNWSAQRGLPKNIAIRLLQHLASTKSTDPDGNLQDFTLIMLMALMYAYDTSVLLINECNNPHTARLPILSDPDYAKCFYDAIYAQNTWQTPYLDAQIKYSFGLTLASLRQAPSELQANAGALINRDEQLIDEALAANVFTFFYHHLLNKNVVYATEFIYRRLHLLITDFIDFMHAKVSELRGRADETARTVISFQNEGLEPPPNLDVNFELLMLCVAKLYGDKRATITLCNEYWGPTDATSNGAANYVQNTSRAVSLFKFIRLASELLPQTLFRSYLKMIAGLTRTEFAARCAFNLLKNSQNLSSTYAVSWDHFFNALNNYFNNMRTDYDAISNSGNTIYRTTGMPRNMTPRETEHMVAVMGIMQAVAEKDEISRIMLCDQVNWQTPQVLLGLVACATPVMLKGEILFTLAALARSKETARTIWFHLEESQIIPTIPSVSTTYAEFSLAEEINQNESRLEEYKLSRGILQLLYTLMTTNMPRSLGCGPRKPGYDPYLKFVLESILLKFYNRAYKDVTEKWEVGAKCLKLLYFLLVSYRPKASDFLEQRDEHPYPGYHVMLQLQVKSDMLRLILRIIEEARERLDDFNQFNGKELLEECALYALLMLEVALSKQNAFFEAHATSNCSILLLGLNRMLLDLNPRTRNPDYVLNIVKFVSFNSWLPRHTLAAIKILSAVSLLPDVVTQILNMYAHGSNEKLEIRQRFVECLEMRRCHQTYDEEQSQQLKTFDQYRYAINGNLNESEMQVDLDALDQRKPQRIELQIKEAIVELFEANLSQPMPNFIYFLLGIDVIRDFLGNEKQPQLGLEVNCSCINSMVLLLERYLEQQRHSDEYCEHTTHIVERIYHLFHGLCANRRTSEAILRYFRLTCNDFLLRHLTAMPFRHSDQDNVLHAMSHLMNCVSIEMKLAATYGQTTRYALLSDILLAVNSDTQRNGHSLPLEISNNMLTPPTSNHFGDVLPGRTMLQTTSLGLHANRLLDCLTLETQTLVQPKLEFFDERLLGSLLTDCEGKGSSNAAGMINIHKLHDILHDELRHVQSTIASGQRKSIVDEITVLLQYAIKMNGVRMQRFATYSYMSGWCNLVQVLFSLMPNTVLPISVRKQHIIDIVEKIMLKVEPQQPLIKISIQVSDTILLLSANLRHCYYQLEDQRSLDEHGNVVCLTDMPSAVDAKQMGSNANTTNNASNNQSNGNNKTMNNINSNNNNSNLLSTNSCSSSNLRFIIKRLIDWIMTCEVKSQKLSINLYATLLNCLRIVKRVRSEAQVEYDETFLERKDGYGSLMDGSHGDTFYQKEMAAEIISSMGEKLIDTICHDAITGHDVCSMLALSCLDLISELRAFSTLSETIATRGYLKHLLSSLAKSDESLREVLKPMPHNMRPLFVYESCMAFLTQMAETHLGATLLLGEGALGVLANMTIYDMQPDIKSSELERHSPSNFIPAIDARFRSILMPALSLCDSIIDSLGINNNSASLQVLNFLFAHIEMIEGMLRAASPFMQLGNLKLLATITNLFARTTTYDVSTIEKCLKIHHDVEMNNRLSRLQQLMIVVFGRFTINEETIRRMLCQERTQNDLPDLTEEQKRQHVKFFLDITANLSLFCRHAVTSHVRDGITSKYLITTMINDVTPLSGKSDCKKLTAVMQTIMNQLKGSIAYFLSQKSIADNLVQQRASLPNITFGPSGKQNYLELSQRHSEKHNELMLAVFIAEQNLYLLWIHLDFYFRNAVIYSRENRTSINETCLDPNNMSVLNATHDEITQLKQMLISNFNETFCTQLITASEEYSLKCKNFNTALLRRIKALVQFAPHV</sequence>
<evidence type="ECO:0000313" key="6">
    <source>
        <dbReference type="Proteomes" id="UP000504633"/>
    </source>
</evidence>
<dbReference type="OrthoDB" id="2019644at2759"/>
<dbReference type="GO" id="GO:0006999">
    <property type="term" value="P:nuclear pore organization"/>
    <property type="evidence" value="ECO:0007669"/>
    <property type="project" value="TreeGrafter"/>
</dbReference>
<dbReference type="Proteomes" id="UP000504633">
    <property type="component" value="Unplaced"/>
</dbReference>
<feature type="region of interest" description="Disordered" evidence="5">
    <location>
        <begin position="1400"/>
        <end position="1431"/>
    </location>
</feature>
<evidence type="ECO:0000313" key="7">
    <source>
        <dbReference type="RefSeq" id="XP_023163276.1"/>
    </source>
</evidence>
<dbReference type="CTD" id="23165"/>
<evidence type="ECO:0000256" key="2">
    <source>
        <dbReference type="ARBA" id="ARBA00005892"/>
    </source>
</evidence>
<comment type="subcellular location">
    <subcellularLocation>
        <location evidence="1">Nucleus</location>
    </subcellularLocation>
</comment>
<gene>
    <name evidence="7" type="primary">LOC111594277</name>
</gene>